<gene>
    <name evidence="3" type="ORF">MA16_Dca010203</name>
</gene>
<evidence type="ECO:0000313" key="4">
    <source>
        <dbReference type="Proteomes" id="UP000233837"/>
    </source>
</evidence>
<accession>A0A2I0WAF6</accession>
<evidence type="ECO:0000256" key="1">
    <source>
        <dbReference type="SAM" id="MobiDB-lite"/>
    </source>
</evidence>
<dbReference type="AlphaFoldDB" id="A0A2I0WAF6"/>
<dbReference type="EMBL" id="KZ502814">
    <property type="protein sequence ID" value="PKU72633.1"/>
    <property type="molecule type" value="Genomic_DNA"/>
</dbReference>
<sequence>MEILPPENPSAKALFQTRARLAYYFIPPIGFGSPLASVALAFPHRSSPLPSLPDFHESSPTLTASVTGETPQFSENPSITRRYSAGNDDTTNFIIISGVFITPVFPADTASVTSVVYMSTAGALVGFPVVQAGRVGNTGARAAARHGGSSGGQRGKASWRAAGHGGWPGSFFF</sequence>
<feature type="transmembrane region" description="Helical" evidence="2">
    <location>
        <begin position="21"/>
        <end position="42"/>
    </location>
</feature>
<protein>
    <submittedName>
        <fullName evidence="3">Uncharacterized protein</fullName>
    </submittedName>
</protein>
<evidence type="ECO:0000313" key="3">
    <source>
        <dbReference type="EMBL" id="PKU72633.1"/>
    </source>
</evidence>
<reference evidence="3 4" key="2">
    <citation type="journal article" date="2017" name="Nature">
        <title>The Apostasia genome and the evolution of orchids.</title>
        <authorList>
            <person name="Zhang G.Q."/>
            <person name="Liu K.W."/>
            <person name="Li Z."/>
            <person name="Lohaus R."/>
            <person name="Hsiao Y.Y."/>
            <person name="Niu S.C."/>
            <person name="Wang J.Y."/>
            <person name="Lin Y.C."/>
            <person name="Xu Q."/>
            <person name="Chen L.J."/>
            <person name="Yoshida K."/>
            <person name="Fujiwara S."/>
            <person name="Wang Z.W."/>
            <person name="Zhang Y.Q."/>
            <person name="Mitsuda N."/>
            <person name="Wang M."/>
            <person name="Liu G.H."/>
            <person name="Pecoraro L."/>
            <person name="Huang H.X."/>
            <person name="Xiao X.J."/>
            <person name="Lin M."/>
            <person name="Wu X.Y."/>
            <person name="Wu W.L."/>
            <person name="Chen Y.Y."/>
            <person name="Chang S.B."/>
            <person name="Sakamoto S."/>
            <person name="Ohme-Takagi M."/>
            <person name="Yagi M."/>
            <person name="Zeng S.J."/>
            <person name="Shen C.Y."/>
            <person name="Yeh C.M."/>
            <person name="Luo Y.B."/>
            <person name="Tsai W.C."/>
            <person name="Van de Peer Y."/>
            <person name="Liu Z.J."/>
        </authorList>
    </citation>
    <scope>NUCLEOTIDE SEQUENCE [LARGE SCALE GENOMIC DNA]</scope>
    <source>
        <tissue evidence="3">The whole plant</tissue>
    </source>
</reference>
<keyword evidence="2" id="KW-1133">Transmembrane helix</keyword>
<feature type="region of interest" description="Disordered" evidence="1">
    <location>
        <begin position="54"/>
        <end position="82"/>
    </location>
</feature>
<organism evidence="3 4">
    <name type="scientific">Dendrobium catenatum</name>
    <dbReference type="NCBI Taxonomy" id="906689"/>
    <lineage>
        <taxon>Eukaryota</taxon>
        <taxon>Viridiplantae</taxon>
        <taxon>Streptophyta</taxon>
        <taxon>Embryophyta</taxon>
        <taxon>Tracheophyta</taxon>
        <taxon>Spermatophyta</taxon>
        <taxon>Magnoliopsida</taxon>
        <taxon>Liliopsida</taxon>
        <taxon>Asparagales</taxon>
        <taxon>Orchidaceae</taxon>
        <taxon>Epidendroideae</taxon>
        <taxon>Malaxideae</taxon>
        <taxon>Dendrobiinae</taxon>
        <taxon>Dendrobium</taxon>
    </lineage>
</organism>
<keyword evidence="2" id="KW-0812">Transmembrane</keyword>
<reference evidence="3 4" key="1">
    <citation type="journal article" date="2016" name="Sci. Rep.">
        <title>The Dendrobium catenatum Lindl. genome sequence provides insights into polysaccharide synthase, floral development and adaptive evolution.</title>
        <authorList>
            <person name="Zhang G.Q."/>
            <person name="Xu Q."/>
            <person name="Bian C."/>
            <person name="Tsai W.C."/>
            <person name="Yeh C.M."/>
            <person name="Liu K.W."/>
            <person name="Yoshida K."/>
            <person name="Zhang L.S."/>
            <person name="Chang S.B."/>
            <person name="Chen F."/>
            <person name="Shi Y."/>
            <person name="Su Y.Y."/>
            <person name="Zhang Y.Q."/>
            <person name="Chen L.J."/>
            <person name="Yin Y."/>
            <person name="Lin M."/>
            <person name="Huang H."/>
            <person name="Deng H."/>
            <person name="Wang Z.W."/>
            <person name="Zhu S.L."/>
            <person name="Zhao X."/>
            <person name="Deng C."/>
            <person name="Niu S.C."/>
            <person name="Huang J."/>
            <person name="Wang M."/>
            <person name="Liu G.H."/>
            <person name="Yang H.J."/>
            <person name="Xiao X.J."/>
            <person name="Hsiao Y.Y."/>
            <person name="Wu W.L."/>
            <person name="Chen Y.Y."/>
            <person name="Mitsuda N."/>
            <person name="Ohme-Takagi M."/>
            <person name="Luo Y.B."/>
            <person name="Van de Peer Y."/>
            <person name="Liu Z.J."/>
        </authorList>
    </citation>
    <scope>NUCLEOTIDE SEQUENCE [LARGE SCALE GENOMIC DNA]</scope>
    <source>
        <tissue evidence="3">The whole plant</tissue>
    </source>
</reference>
<keyword evidence="4" id="KW-1185">Reference proteome</keyword>
<dbReference type="Proteomes" id="UP000233837">
    <property type="component" value="Unassembled WGS sequence"/>
</dbReference>
<name>A0A2I0WAF6_9ASPA</name>
<evidence type="ECO:0000256" key="2">
    <source>
        <dbReference type="SAM" id="Phobius"/>
    </source>
</evidence>
<keyword evidence="2" id="KW-0472">Membrane</keyword>
<feature type="region of interest" description="Disordered" evidence="1">
    <location>
        <begin position="141"/>
        <end position="161"/>
    </location>
</feature>
<feature type="compositionally biased region" description="Polar residues" evidence="1">
    <location>
        <begin position="58"/>
        <end position="82"/>
    </location>
</feature>
<proteinExistence type="predicted"/>